<dbReference type="Proteomes" id="UP000193200">
    <property type="component" value="Unassembled WGS sequence"/>
</dbReference>
<gene>
    <name evidence="7" type="ORF">OCH7691_01413</name>
</gene>
<proteinExistence type="predicted"/>
<dbReference type="PANTHER" id="PTHR23501:SF154">
    <property type="entry name" value="MULTIDRUG-EFFLUX TRANSPORTER RV1634-RELATED"/>
    <property type="match status" value="1"/>
</dbReference>
<evidence type="ECO:0000313" key="7">
    <source>
        <dbReference type="EMBL" id="SLN35422.1"/>
    </source>
</evidence>
<comment type="subcellular location">
    <subcellularLocation>
        <location evidence="1">Membrane</location>
        <topology evidence="1">Multi-pass membrane protein</topology>
    </subcellularLocation>
</comment>
<keyword evidence="8" id="KW-1185">Reference proteome</keyword>
<feature type="transmembrane region" description="Helical" evidence="5">
    <location>
        <begin position="88"/>
        <end position="107"/>
    </location>
</feature>
<dbReference type="AlphaFoldDB" id="A0A1Y5SAD1"/>
<sequence length="468" mass="47488">MTNADDEAPIGWLTLFRGAYAVPTWTLGLGVGLHALNAFMVATIMPSAVRDIGGLALISWASSVFLVASIVTGASGGWLKGAFGGRRVFLVSTLLLIAGSLIAALAPSMPVLLIGRALQGIGEGAVLALCYALVGEVYPSRAMPRAFGLLSIVYAAAALIGPAGAGLLAEHASWRIAFLANLPLGLIFVLLVLAGPASTPRAGGRRIPPLGRLTAIAGGVMAISMAGRAGDALLTAGWLAIAVAALAGSVIVDRRQNSRLFPLAAFGLSGAVGLGFWAALLMALATGGITVYVPLFMQEFQGLTPLEAGYVVVLLSLAWSGAAFLVASLRSERADPLLIAGPALIAVGMFILAPTIVGSSVVLPALALIVAGTGFGISWAFLSQRLLDATPAAERDLTAGAIPTLENAGWALGAAVSGMIASLAGLEEQLEPVVAARAAQAVFYAGAVIALLSLGAALGFVRLTRTRR</sequence>
<name>A0A1Y5SAD1_9PROT</name>
<feature type="transmembrane region" description="Helical" evidence="5">
    <location>
        <begin position="146"/>
        <end position="168"/>
    </location>
</feature>
<dbReference type="Gene3D" id="1.20.1250.20">
    <property type="entry name" value="MFS general substrate transporter like domains"/>
    <property type="match status" value="1"/>
</dbReference>
<dbReference type="GO" id="GO:0022857">
    <property type="term" value="F:transmembrane transporter activity"/>
    <property type="evidence" value="ECO:0007669"/>
    <property type="project" value="InterPro"/>
</dbReference>
<evidence type="ECO:0000256" key="3">
    <source>
        <dbReference type="ARBA" id="ARBA00022989"/>
    </source>
</evidence>
<feature type="transmembrane region" description="Helical" evidence="5">
    <location>
        <begin position="57"/>
        <end position="79"/>
    </location>
</feature>
<organism evidence="7 8">
    <name type="scientific">Oceanibacterium hippocampi</name>
    <dbReference type="NCBI Taxonomy" id="745714"/>
    <lineage>
        <taxon>Bacteria</taxon>
        <taxon>Pseudomonadati</taxon>
        <taxon>Pseudomonadota</taxon>
        <taxon>Alphaproteobacteria</taxon>
        <taxon>Sneathiellales</taxon>
        <taxon>Sneathiellaceae</taxon>
        <taxon>Oceanibacterium</taxon>
    </lineage>
</organism>
<dbReference type="InterPro" id="IPR011701">
    <property type="entry name" value="MFS"/>
</dbReference>
<feature type="transmembrane region" description="Helical" evidence="5">
    <location>
        <begin position="363"/>
        <end position="387"/>
    </location>
</feature>
<dbReference type="Pfam" id="PF07690">
    <property type="entry name" value="MFS_1"/>
    <property type="match status" value="1"/>
</dbReference>
<accession>A0A1Y5SAD1</accession>
<dbReference type="InterPro" id="IPR036259">
    <property type="entry name" value="MFS_trans_sf"/>
</dbReference>
<keyword evidence="4 5" id="KW-0472">Membrane</keyword>
<feature type="transmembrane region" description="Helical" evidence="5">
    <location>
        <begin position="113"/>
        <end position="134"/>
    </location>
</feature>
<evidence type="ECO:0000259" key="6">
    <source>
        <dbReference type="PROSITE" id="PS50850"/>
    </source>
</evidence>
<dbReference type="Gene3D" id="1.20.1720.10">
    <property type="entry name" value="Multidrug resistance protein D"/>
    <property type="match status" value="1"/>
</dbReference>
<evidence type="ECO:0000256" key="1">
    <source>
        <dbReference type="ARBA" id="ARBA00004141"/>
    </source>
</evidence>
<feature type="transmembrane region" description="Helical" evidence="5">
    <location>
        <begin position="438"/>
        <end position="461"/>
    </location>
</feature>
<keyword evidence="3 5" id="KW-1133">Transmembrane helix</keyword>
<protein>
    <submittedName>
        <fullName evidence="7">Putative multidrug-efflux transporter/MT1670</fullName>
    </submittedName>
</protein>
<reference evidence="7 8" key="1">
    <citation type="submission" date="2017-03" db="EMBL/GenBank/DDBJ databases">
        <authorList>
            <person name="Afonso C.L."/>
            <person name="Miller P.J."/>
            <person name="Scott M.A."/>
            <person name="Spackman E."/>
            <person name="Goraichik I."/>
            <person name="Dimitrov K.M."/>
            <person name="Suarez D.L."/>
            <person name="Swayne D.E."/>
        </authorList>
    </citation>
    <scope>NUCLEOTIDE SEQUENCE [LARGE SCALE GENOMIC DNA]</scope>
    <source>
        <strain evidence="7 8">CECT 7691</strain>
    </source>
</reference>
<dbReference type="SUPFAM" id="SSF103473">
    <property type="entry name" value="MFS general substrate transporter"/>
    <property type="match status" value="1"/>
</dbReference>
<evidence type="ECO:0000256" key="2">
    <source>
        <dbReference type="ARBA" id="ARBA00022692"/>
    </source>
</evidence>
<feature type="transmembrane region" description="Helical" evidence="5">
    <location>
        <begin position="408"/>
        <end position="426"/>
    </location>
</feature>
<dbReference type="InterPro" id="IPR020846">
    <property type="entry name" value="MFS_dom"/>
</dbReference>
<keyword evidence="2 5" id="KW-0812">Transmembrane</keyword>
<feature type="transmembrane region" description="Helical" evidence="5">
    <location>
        <begin position="232"/>
        <end position="251"/>
    </location>
</feature>
<feature type="transmembrane region" description="Helical" evidence="5">
    <location>
        <begin position="308"/>
        <end position="329"/>
    </location>
</feature>
<dbReference type="InParanoid" id="A0A1Y5SAD1"/>
<dbReference type="EMBL" id="FWFR01000001">
    <property type="protein sequence ID" value="SLN35422.1"/>
    <property type="molecule type" value="Genomic_DNA"/>
</dbReference>
<feature type="transmembrane region" description="Helical" evidence="5">
    <location>
        <begin position="336"/>
        <end position="357"/>
    </location>
</feature>
<evidence type="ECO:0000256" key="4">
    <source>
        <dbReference type="ARBA" id="ARBA00023136"/>
    </source>
</evidence>
<feature type="transmembrane region" description="Helical" evidence="5">
    <location>
        <begin position="209"/>
        <end position="226"/>
    </location>
</feature>
<feature type="transmembrane region" description="Helical" evidence="5">
    <location>
        <begin position="174"/>
        <end position="197"/>
    </location>
</feature>
<dbReference type="GO" id="GO:0005886">
    <property type="term" value="C:plasma membrane"/>
    <property type="evidence" value="ECO:0007669"/>
    <property type="project" value="TreeGrafter"/>
</dbReference>
<feature type="transmembrane region" description="Helical" evidence="5">
    <location>
        <begin position="263"/>
        <end position="296"/>
    </location>
</feature>
<dbReference type="PANTHER" id="PTHR23501">
    <property type="entry name" value="MAJOR FACILITATOR SUPERFAMILY"/>
    <property type="match status" value="1"/>
</dbReference>
<feature type="transmembrane region" description="Helical" evidence="5">
    <location>
        <begin position="25"/>
        <end position="45"/>
    </location>
</feature>
<evidence type="ECO:0000313" key="8">
    <source>
        <dbReference type="Proteomes" id="UP000193200"/>
    </source>
</evidence>
<feature type="domain" description="Major facilitator superfamily (MFS) profile" evidence="6">
    <location>
        <begin position="23"/>
        <end position="465"/>
    </location>
</feature>
<evidence type="ECO:0000256" key="5">
    <source>
        <dbReference type="SAM" id="Phobius"/>
    </source>
</evidence>
<dbReference type="RefSeq" id="WP_176244952.1">
    <property type="nucleotide sequence ID" value="NZ_FWFR01000001.1"/>
</dbReference>
<dbReference type="PROSITE" id="PS50850">
    <property type="entry name" value="MFS"/>
    <property type="match status" value="1"/>
</dbReference>